<evidence type="ECO:0000256" key="4">
    <source>
        <dbReference type="ARBA" id="ARBA00022829"/>
    </source>
</evidence>
<keyword evidence="3" id="KW-0378">Hydrolase</keyword>
<dbReference type="AlphaFoldDB" id="A0A151X4F8"/>
<evidence type="ECO:0000256" key="2">
    <source>
        <dbReference type="ARBA" id="ARBA00012489"/>
    </source>
</evidence>
<keyword evidence="4" id="KW-0159">Chromosome partition</keyword>
<dbReference type="GO" id="GO:0072686">
    <property type="term" value="C:mitotic spindle"/>
    <property type="evidence" value="ECO:0007669"/>
    <property type="project" value="TreeGrafter"/>
</dbReference>
<evidence type="ECO:0000256" key="3">
    <source>
        <dbReference type="ARBA" id="ARBA00022801"/>
    </source>
</evidence>
<dbReference type="EMBL" id="KQ982548">
    <property type="protein sequence ID" value="KYQ55315.1"/>
    <property type="molecule type" value="Genomic_DNA"/>
</dbReference>
<proteinExistence type="predicted"/>
<dbReference type="STRING" id="64791.A0A151X4F8"/>
<dbReference type="PANTHER" id="PTHR12792">
    <property type="entry name" value="EXTRA SPINDLE POLES 1-RELATED"/>
    <property type="match status" value="1"/>
</dbReference>
<dbReference type="GO" id="GO:0004197">
    <property type="term" value="F:cysteine-type endopeptidase activity"/>
    <property type="evidence" value="ECO:0007669"/>
    <property type="project" value="InterPro"/>
</dbReference>
<dbReference type="GO" id="GO:0051307">
    <property type="term" value="P:meiotic chromosome separation"/>
    <property type="evidence" value="ECO:0007669"/>
    <property type="project" value="TreeGrafter"/>
</dbReference>
<name>A0A151X4F8_9HYME</name>
<dbReference type="KEGG" id="mzt:108723047"/>
<accession>A0A151X4F8</accession>
<keyword evidence="7" id="KW-1185">Reference proteome</keyword>
<dbReference type="Proteomes" id="UP000075809">
    <property type="component" value="Unassembled WGS sequence"/>
</dbReference>
<dbReference type="Pfam" id="PF03568">
    <property type="entry name" value="Separin_C"/>
    <property type="match status" value="1"/>
</dbReference>
<dbReference type="GO" id="GO:0006508">
    <property type="term" value="P:proteolysis"/>
    <property type="evidence" value="ECO:0007669"/>
    <property type="project" value="InterPro"/>
</dbReference>
<evidence type="ECO:0000259" key="5">
    <source>
        <dbReference type="PROSITE" id="PS51700"/>
    </source>
</evidence>
<feature type="domain" description="Peptidase C50" evidence="5">
    <location>
        <begin position="416"/>
        <end position="512"/>
    </location>
</feature>
<dbReference type="GO" id="GO:0005737">
    <property type="term" value="C:cytoplasm"/>
    <property type="evidence" value="ECO:0007669"/>
    <property type="project" value="TreeGrafter"/>
</dbReference>
<evidence type="ECO:0000313" key="6">
    <source>
        <dbReference type="EMBL" id="KYQ55315.1"/>
    </source>
</evidence>
<dbReference type="PANTHER" id="PTHR12792:SF0">
    <property type="entry name" value="SEPARIN"/>
    <property type="match status" value="1"/>
</dbReference>
<sequence length="622" mass="71753">MAHVTDKIMGILHECHPKDDFKDKTKSLSVARKSRRKIENEKLKEIKSSVEKLFTDARCNYVGSVEYASLNKMLAICNLEIGNEITAIHHLVEAHAVILRQHILHRYQKTQMRESVLNESQIYGLRPTHVKFETKFTDNSESLKVKLLDLPKEWYMIQVTAPYESPTISRYEKRTSNVMHAIHITILPTGTSNMDPLCITVPRPTTQVSYDVCKEIRKLLDGNTSTLNTTYTNNKQYWMMRVDQNNKMKTAINALENVWLREWRVLFMADPIEDLEMVDEIHQMIDKLISDFKSPNEISERCRWLLRKVATGSCFLTREEIARAIKFLLPKHKKLANNVILSIYGKLPYIKNLENIKRKTLVLIIDEHIDYIAFEAMEIVKDHPITRFPSLHVAYALFKEHEDTILDGCKLIKAKEDMGICVVNPSGDLNKMEKRMKLFMDFWLPKWKSCYNARPSEEIFEDALINHDILMYTGHGNGIEYLSGEDIERMRVKSTVLLFGCSSVKLLMIGGRYPPYGVSNQYLIACSPCLLGMLWEITDADIDKMTANFMSNWIPSSSEKSWAEVDKDKWISGTLKFTKNVAKDEPEMESEMLRIVAKAKNSCLHYMTAAAIVIRGLPIKIV</sequence>
<evidence type="ECO:0000256" key="1">
    <source>
        <dbReference type="ARBA" id="ARBA00000451"/>
    </source>
</evidence>
<dbReference type="PROSITE" id="PS51700">
    <property type="entry name" value="SEPARIN"/>
    <property type="match status" value="1"/>
</dbReference>
<reference evidence="6 7" key="1">
    <citation type="submission" date="2015-09" db="EMBL/GenBank/DDBJ databases">
        <title>Trachymyrmex zeteki WGS genome.</title>
        <authorList>
            <person name="Nygaard S."/>
            <person name="Hu H."/>
            <person name="Boomsma J."/>
            <person name="Zhang G."/>
        </authorList>
    </citation>
    <scope>NUCLEOTIDE SEQUENCE [LARGE SCALE GENOMIC DNA]</scope>
    <source>
        <strain evidence="6">Tzet28-1</strain>
        <tissue evidence="6">Whole body</tissue>
    </source>
</reference>
<organism evidence="6 7">
    <name type="scientific">Mycetomoellerius zeteki</name>
    <dbReference type="NCBI Taxonomy" id="64791"/>
    <lineage>
        <taxon>Eukaryota</taxon>
        <taxon>Metazoa</taxon>
        <taxon>Ecdysozoa</taxon>
        <taxon>Arthropoda</taxon>
        <taxon>Hexapoda</taxon>
        <taxon>Insecta</taxon>
        <taxon>Pterygota</taxon>
        <taxon>Neoptera</taxon>
        <taxon>Endopterygota</taxon>
        <taxon>Hymenoptera</taxon>
        <taxon>Apocrita</taxon>
        <taxon>Aculeata</taxon>
        <taxon>Formicoidea</taxon>
        <taxon>Formicidae</taxon>
        <taxon>Myrmicinae</taxon>
        <taxon>Mycetomoellerius</taxon>
    </lineage>
</organism>
<evidence type="ECO:0000313" key="7">
    <source>
        <dbReference type="Proteomes" id="UP000075809"/>
    </source>
</evidence>
<dbReference type="GO" id="GO:0005634">
    <property type="term" value="C:nucleus"/>
    <property type="evidence" value="ECO:0007669"/>
    <property type="project" value="InterPro"/>
</dbReference>
<dbReference type="InterPro" id="IPR030397">
    <property type="entry name" value="SEPARIN_core_dom"/>
</dbReference>
<comment type="catalytic activity">
    <reaction evidence="1">
        <text>All bonds known to be hydrolyzed by this endopeptidase have arginine in P1 and an acidic residue in P4. P6 is often occupied by an acidic residue or by a hydroxy-amino-acid residue, the phosphorylation of which enhances cleavage.</text>
        <dbReference type="EC" id="3.4.22.49"/>
    </reaction>
</comment>
<dbReference type="EC" id="3.4.22.49" evidence="2"/>
<dbReference type="OrthoDB" id="10255632at2759"/>
<gene>
    <name evidence="6" type="ORF">ALC60_05940</name>
</gene>
<dbReference type="InterPro" id="IPR005314">
    <property type="entry name" value="Peptidase_C50"/>
</dbReference>
<protein>
    <recommendedName>
        <fullName evidence="2">separase</fullName>
        <ecNumber evidence="2">3.4.22.49</ecNumber>
    </recommendedName>
</protein>